<accession>A0A0A9GG64</accession>
<reference evidence="1" key="2">
    <citation type="journal article" date="2015" name="Data Brief">
        <title>Shoot transcriptome of the giant reed, Arundo donax.</title>
        <authorList>
            <person name="Barrero R.A."/>
            <person name="Guerrero F.D."/>
            <person name="Moolhuijzen P."/>
            <person name="Goolsby J.A."/>
            <person name="Tidwell J."/>
            <person name="Bellgard S.E."/>
            <person name="Bellgard M.I."/>
        </authorList>
    </citation>
    <scope>NUCLEOTIDE SEQUENCE</scope>
    <source>
        <tissue evidence="1">Shoot tissue taken approximately 20 cm above the soil surface</tissue>
    </source>
</reference>
<dbReference type="AlphaFoldDB" id="A0A0A9GG64"/>
<protein>
    <submittedName>
        <fullName evidence="1">Uncharacterized protein</fullName>
    </submittedName>
</protein>
<proteinExistence type="predicted"/>
<name>A0A0A9GG64_ARUDO</name>
<organism evidence="1">
    <name type="scientific">Arundo donax</name>
    <name type="common">Giant reed</name>
    <name type="synonym">Donax arundinaceus</name>
    <dbReference type="NCBI Taxonomy" id="35708"/>
    <lineage>
        <taxon>Eukaryota</taxon>
        <taxon>Viridiplantae</taxon>
        <taxon>Streptophyta</taxon>
        <taxon>Embryophyta</taxon>
        <taxon>Tracheophyta</taxon>
        <taxon>Spermatophyta</taxon>
        <taxon>Magnoliopsida</taxon>
        <taxon>Liliopsida</taxon>
        <taxon>Poales</taxon>
        <taxon>Poaceae</taxon>
        <taxon>PACMAD clade</taxon>
        <taxon>Arundinoideae</taxon>
        <taxon>Arundineae</taxon>
        <taxon>Arundo</taxon>
    </lineage>
</organism>
<sequence length="49" mass="5430">MRYICRGGFSVGHGCSVEHPILLLFFVEVDSIAHKPAKIPISQNKLHPS</sequence>
<dbReference type="EMBL" id="GBRH01178273">
    <property type="protein sequence ID" value="JAE19623.1"/>
    <property type="molecule type" value="Transcribed_RNA"/>
</dbReference>
<evidence type="ECO:0000313" key="1">
    <source>
        <dbReference type="EMBL" id="JAE19623.1"/>
    </source>
</evidence>
<reference evidence="1" key="1">
    <citation type="submission" date="2014-09" db="EMBL/GenBank/DDBJ databases">
        <authorList>
            <person name="Magalhaes I.L.F."/>
            <person name="Oliveira U."/>
            <person name="Santos F.R."/>
            <person name="Vidigal T.H.D.A."/>
            <person name="Brescovit A.D."/>
            <person name="Santos A.J."/>
        </authorList>
    </citation>
    <scope>NUCLEOTIDE SEQUENCE</scope>
    <source>
        <tissue evidence="1">Shoot tissue taken approximately 20 cm above the soil surface</tissue>
    </source>
</reference>